<evidence type="ECO:0000313" key="10">
    <source>
        <dbReference type="EMBL" id="TWT54311.1"/>
    </source>
</evidence>
<keyword evidence="6 8" id="KW-1133">Transmembrane helix</keyword>
<feature type="transmembrane region" description="Helical" evidence="8">
    <location>
        <begin position="262"/>
        <end position="283"/>
    </location>
</feature>
<dbReference type="SUPFAM" id="SSF53448">
    <property type="entry name" value="Nucleotide-diphospho-sugar transferases"/>
    <property type="match status" value="1"/>
</dbReference>
<keyword evidence="2 10" id="KW-0328">Glycosyltransferase</keyword>
<keyword evidence="1" id="KW-1003">Cell membrane</keyword>
<evidence type="ECO:0000256" key="1">
    <source>
        <dbReference type="ARBA" id="ARBA00022475"/>
    </source>
</evidence>
<evidence type="ECO:0000259" key="9">
    <source>
        <dbReference type="Pfam" id="PF00535"/>
    </source>
</evidence>
<dbReference type="CDD" id="cd04187">
    <property type="entry name" value="DPM1_like_bac"/>
    <property type="match status" value="1"/>
</dbReference>
<comment type="caution">
    <text evidence="10">The sequence shown here is derived from an EMBL/GenBank/DDBJ whole genome shotgun (WGS) entry which is preliminary data.</text>
</comment>
<dbReference type="GO" id="GO:0005886">
    <property type="term" value="C:plasma membrane"/>
    <property type="evidence" value="ECO:0007669"/>
    <property type="project" value="TreeGrafter"/>
</dbReference>
<feature type="transmembrane region" description="Helical" evidence="8">
    <location>
        <begin position="304"/>
        <end position="325"/>
    </location>
</feature>
<evidence type="ECO:0000256" key="8">
    <source>
        <dbReference type="SAM" id="Phobius"/>
    </source>
</evidence>
<keyword evidence="4 8" id="KW-0812">Transmembrane</keyword>
<dbReference type="Proteomes" id="UP000316598">
    <property type="component" value="Unassembled WGS sequence"/>
</dbReference>
<feature type="domain" description="Glycosyltransferase 2-like" evidence="9">
    <location>
        <begin position="30"/>
        <end position="195"/>
    </location>
</feature>
<reference evidence="10 11" key="1">
    <citation type="submission" date="2019-02" db="EMBL/GenBank/DDBJ databases">
        <title>Deep-cultivation of Planctomycetes and their phenomic and genomic characterization uncovers novel biology.</title>
        <authorList>
            <person name="Wiegand S."/>
            <person name="Jogler M."/>
            <person name="Boedeker C."/>
            <person name="Pinto D."/>
            <person name="Vollmers J."/>
            <person name="Rivas-Marin E."/>
            <person name="Kohn T."/>
            <person name="Peeters S.H."/>
            <person name="Heuer A."/>
            <person name="Rast P."/>
            <person name="Oberbeckmann S."/>
            <person name="Bunk B."/>
            <person name="Jeske O."/>
            <person name="Meyerdierks A."/>
            <person name="Storesund J.E."/>
            <person name="Kallscheuer N."/>
            <person name="Luecker S."/>
            <person name="Lage O.M."/>
            <person name="Pohl T."/>
            <person name="Merkel B.J."/>
            <person name="Hornburger P."/>
            <person name="Mueller R.-W."/>
            <person name="Bruemmer F."/>
            <person name="Labrenz M."/>
            <person name="Spormann A.M."/>
            <person name="Op Den Camp H."/>
            <person name="Overmann J."/>
            <person name="Amann R."/>
            <person name="Jetten M.S.M."/>
            <person name="Mascher T."/>
            <person name="Medema M.H."/>
            <person name="Devos D.P."/>
            <person name="Kaster A.-K."/>
            <person name="Ovreas L."/>
            <person name="Rohde M."/>
            <person name="Galperin M.Y."/>
            <person name="Jogler C."/>
        </authorList>
    </citation>
    <scope>NUCLEOTIDE SEQUENCE [LARGE SCALE GENOMIC DNA]</scope>
    <source>
        <strain evidence="10 11">Pla22</strain>
    </source>
</reference>
<dbReference type="AlphaFoldDB" id="A0A5C5WVZ8"/>
<accession>A0A5C5WVZ8</accession>
<evidence type="ECO:0000256" key="3">
    <source>
        <dbReference type="ARBA" id="ARBA00022679"/>
    </source>
</evidence>
<keyword evidence="3 10" id="KW-0808">Transferase</keyword>
<dbReference type="Pfam" id="PF00535">
    <property type="entry name" value="Glycos_transf_2"/>
    <property type="match status" value="1"/>
</dbReference>
<sequence>MKTSSTKSEAWTGSPKAQANLCQIFADVVFVIPTFNEQESVGELASQIKSVCEANSINFKIVFVDDGSSDESWNVIERLSTETSQVVGLRLRRNFGKAAALEAGIRASSGELIITMDADLQDDPQEIPRFLTALGQASDRDGKDVVSGWKRVRHDPWHKILPSRAFNFLVSRLTGVHLHDHNCGFKAYRREVFDDVHLYGERHRFVPVLAASKGWRIGEIEVKHHARKFGHSKYGLSRLLKGFLDLLSVYLITGYSGRPFHLIGTGGMVCFGLGGLGIVYLSTMWCLTRLIDSMPILHLHETAIFYYCILAMLLGSQFLLAGLLAELLVSRTSQDHLGYSISERTDSRLRSEKT</sequence>
<dbReference type="EMBL" id="SJPI01000001">
    <property type="protein sequence ID" value="TWT54311.1"/>
    <property type="molecule type" value="Genomic_DNA"/>
</dbReference>
<evidence type="ECO:0000256" key="2">
    <source>
        <dbReference type="ARBA" id="ARBA00022676"/>
    </source>
</evidence>
<gene>
    <name evidence="10" type="primary">arnC_4</name>
    <name evidence="10" type="ORF">Pla22_19570</name>
</gene>
<keyword evidence="7 8" id="KW-0472">Membrane</keyword>
<keyword evidence="11" id="KW-1185">Reference proteome</keyword>
<dbReference type="PANTHER" id="PTHR48090">
    <property type="entry name" value="UNDECAPRENYL-PHOSPHATE 4-DEOXY-4-FORMAMIDO-L-ARABINOSE TRANSFERASE-RELATED"/>
    <property type="match status" value="1"/>
</dbReference>
<dbReference type="GO" id="GO:0009103">
    <property type="term" value="P:lipopolysaccharide biosynthetic process"/>
    <property type="evidence" value="ECO:0007669"/>
    <property type="project" value="UniProtKB-KW"/>
</dbReference>
<proteinExistence type="predicted"/>
<organism evidence="10 11">
    <name type="scientific">Rubripirellula amarantea</name>
    <dbReference type="NCBI Taxonomy" id="2527999"/>
    <lineage>
        <taxon>Bacteria</taxon>
        <taxon>Pseudomonadati</taxon>
        <taxon>Planctomycetota</taxon>
        <taxon>Planctomycetia</taxon>
        <taxon>Pirellulales</taxon>
        <taxon>Pirellulaceae</taxon>
        <taxon>Rubripirellula</taxon>
    </lineage>
</organism>
<protein>
    <submittedName>
        <fullName evidence="10">Undecaprenyl-phosphate 4-deoxy-4-formamido-L-arabinose transferase</fullName>
        <ecNumber evidence="10">2.4.2.53</ecNumber>
    </submittedName>
</protein>
<evidence type="ECO:0000256" key="6">
    <source>
        <dbReference type="ARBA" id="ARBA00022989"/>
    </source>
</evidence>
<feature type="transmembrane region" description="Helical" evidence="8">
    <location>
        <begin position="239"/>
        <end position="256"/>
    </location>
</feature>
<dbReference type="InterPro" id="IPR029044">
    <property type="entry name" value="Nucleotide-diphossugar_trans"/>
</dbReference>
<keyword evidence="5" id="KW-0448">Lipopolysaccharide biosynthesis</keyword>
<evidence type="ECO:0000256" key="5">
    <source>
        <dbReference type="ARBA" id="ARBA00022985"/>
    </source>
</evidence>
<dbReference type="OrthoDB" id="9807778at2"/>
<dbReference type="Gene3D" id="3.90.550.10">
    <property type="entry name" value="Spore Coat Polysaccharide Biosynthesis Protein SpsA, Chain A"/>
    <property type="match status" value="1"/>
</dbReference>
<dbReference type="EC" id="2.4.2.53" evidence="10"/>
<dbReference type="PANTHER" id="PTHR48090:SF3">
    <property type="entry name" value="UNDECAPRENYL-PHOSPHATE 4-DEOXY-4-FORMAMIDO-L-ARABINOSE TRANSFERASE"/>
    <property type="match status" value="1"/>
</dbReference>
<evidence type="ECO:0000256" key="4">
    <source>
        <dbReference type="ARBA" id="ARBA00022692"/>
    </source>
</evidence>
<dbReference type="GO" id="GO:0099621">
    <property type="term" value="F:undecaprenyl-phosphate 4-deoxy-4-formamido-L-arabinose transferase activity"/>
    <property type="evidence" value="ECO:0007669"/>
    <property type="project" value="UniProtKB-EC"/>
</dbReference>
<name>A0A5C5WVZ8_9BACT</name>
<evidence type="ECO:0000256" key="7">
    <source>
        <dbReference type="ARBA" id="ARBA00023136"/>
    </source>
</evidence>
<evidence type="ECO:0000313" key="11">
    <source>
        <dbReference type="Proteomes" id="UP000316598"/>
    </source>
</evidence>
<dbReference type="InterPro" id="IPR050256">
    <property type="entry name" value="Glycosyltransferase_2"/>
</dbReference>
<dbReference type="InterPro" id="IPR001173">
    <property type="entry name" value="Glyco_trans_2-like"/>
</dbReference>